<dbReference type="Pfam" id="PF01547">
    <property type="entry name" value="SBP_bac_1"/>
    <property type="match status" value="1"/>
</dbReference>
<dbReference type="Proteomes" id="UP000625527">
    <property type="component" value="Unassembled WGS sequence"/>
</dbReference>
<dbReference type="Gene3D" id="3.40.190.10">
    <property type="entry name" value="Periplasmic binding protein-like II"/>
    <property type="match status" value="1"/>
</dbReference>
<sequence length="447" mass="47368">MKNHTMRRALAAGAGLALAGTLAACGGGSETGGGGGEGATADEIEAALQEGGELTYWTWTPQAEKQIEAFEAAYPNVDVNLVDTTGTAESNQALQNAIAAGDGIPDVVQIEYQSLLQFQLPGQLTDLTEYGFDELESLYTPSTWGAVSQNDGIWGLPQDSGPMAFFYNQAVFDEHGVDVPTTWDEYLEAGKALKEADPDVCIGNDTGDPGLTTSLIWQAGGQPFRTEGETVTIDLADEGTTKFVDMYQQVIDADILCDIPGWTDEWYAALNEGTIASITFGAWGPGILEGSVPDGAGDWRIAPMLTYDGTPVNAENGGSAEAVPADAPNKLLGVGFLKWLNSSDESIEAFMETGGFPATVKQLESDEFLTYESEYFGGQAINEVLAGGAENVVEGWQYLPWQAYANGIFADTAGQAWLGETSLADGLAAWQADNVQYGTDQGFTVTE</sequence>
<dbReference type="PANTHER" id="PTHR43649:SF14">
    <property type="entry name" value="BLR3389 PROTEIN"/>
    <property type="match status" value="1"/>
</dbReference>
<keyword evidence="1" id="KW-0732">Signal</keyword>
<proteinExistence type="predicted"/>
<organism evidence="2 3">
    <name type="scientific">Myceligenerans pegani</name>
    <dbReference type="NCBI Taxonomy" id="2776917"/>
    <lineage>
        <taxon>Bacteria</taxon>
        <taxon>Bacillati</taxon>
        <taxon>Actinomycetota</taxon>
        <taxon>Actinomycetes</taxon>
        <taxon>Micrococcales</taxon>
        <taxon>Promicromonosporaceae</taxon>
        <taxon>Myceligenerans</taxon>
    </lineage>
</organism>
<dbReference type="RefSeq" id="WP_192861297.1">
    <property type="nucleotide sequence ID" value="NZ_JADAQT010000047.1"/>
</dbReference>
<evidence type="ECO:0000313" key="2">
    <source>
        <dbReference type="EMBL" id="MBE1874738.1"/>
    </source>
</evidence>
<dbReference type="EMBL" id="JADAQT010000047">
    <property type="protein sequence ID" value="MBE1874738.1"/>
    <property type="molecule type" value="Genomic_DNA"/>
</dbReference>
<dbReference type="SUPFAM" id="SSF53850">
    <property type="entry name" value="Periplasmic binding protein-like II"/>
    <property type="match status" value="1"/>
</dbReference>
<dbReference type="InterPro" id="IPR050490">
    <property type="entry name" value="Bact_solute-bd_prot1"/>
</dbReference>
<dbReference type="PROSITE" id="PS51257">
    <property type="entry name" value="PROKAR_LIPOPROTEIN"/>
    <property type="match status" value="1"/>
</dbReference>
<feature type="chain" id="PRO_5046192658" evidence="1">
    <location>
        <begin position="20"/>
        <end position="447"/>
    </location>
</feature>
<dbReference type="InterPro" id="IPR006059">
    <property type="entry name" value="SBP"/>
</dbReference>
<dbReference type="PANTHER" id="PTHR43649">
    <property type="entry name" value="ARABINOSE-BINDING PROTEIN-RELATED"/>
    <property type="match status" value="1"/>
</dbReference>
<accession>A0ABR9MTN2</accession>
<name>A0ABR9MTN2_9MICO</name>
<evidence type="ECO:0000256" key="1">
    <source>
        <dbReference type="SAM" id="SignalP"/>
    </source>
</evidence>
<protein>
    <submittedName>
        <fullName evidence="2">Extracellular solute-binding protein</fullName>
    </submittedName>
</protein>
<comment type="caution">
    <text evidence="2">The sequence shown here is derived from an EMBL/GenBank/DDBJ whole genome shotgun (WGS) entry which is preliminary data.</text>
</comment>
<reference evidence="2 3" key="1">
    <citation type="submission" date="2020-10" db="EMBL/GenBank/DDBJ databases">
        <title>Myceligenerans pegani sp. nov., an endophytic actinomycete isolated from Peganum harmala L. in Xinjiang, China.</title>
        <authorList>
            <person name="Xin L."/>
        </authorList>
    </citation>
    <scope>NUCLEOTIDE SEQUENCE [LARGE SCALE GENOMIC DNA]</scope>
    <source>
        <strain evidence="2 3">TRM65318</strain>
    </source>
</reference>
<keyword evidence="3" id="KW-1185">Reference proteome</keyword>
<feature type="signal peptide" evidence="1">
    <location>
        <begin position="1"/>
        <end position="19"/>
    </location>
</feature>
<gene>
    <name evidence="2" type="ORF">IHE71_03325</name>
</gene>
<evidence type="ECO:0000313" key="3">
    <source>
        <dbReference type="Proteomes" id="UP000625527"/>
    </source>
</evidence>